<keyword evidence="7 8" id="KW-0472">Membrane</keyword>
<protein>
    <submittedName>
        <fullName evidence="10">Iron ABC transporter</fullName>
    </submittedName>
    <submittedName>
        <fullName evidence="9">Transport system permease protein</fullName>
    </submittedName>
</protein>
<dbReference type="PANTHER" id="PTHR30472:SF25">
    <property type="entry name" value="ABC TRANSPORTER PERMEASE PROTEIN MJ0876-RELATED"/>
    <property type="match status" value="1"/>
</dbReference>
<dbReference type="Gene3D" id="1.10.3470.10">
    <property type="entry name" value="ABC transporter involved in vitamin B12 uptake, BtuC"/>
    <property type="match status" value="1"/>
</dbReference>
<comment type="caution">
    <text evidence="9">The sequence shown here is derived from an EMBL/GenBank/DDBJ whole genome shotgun (WGS) entry which is preliminary data.</text>
</comment>
<dbReference type="GO" id="GO:0022857">
    <property type="term" value="F:transmembrane transporter activity"/>
    <property type="evidence" value="ECO:0007669"/>
    <property type="project" value="InterPro"/>
</dbReference>
<keyword evidence="11" id="KW-1185">Reference proteome</keyword>
<evidence type="ECO:0000256" key="8">
    <source>
        <dbReference type="SAM" id="Phobius"/>
    </source>
</evidence>
<dbReference type="EMBL" id="JOKM01000002">
    <property type="protein sequence ID" value="KGB26713.1"/>
    <property type="molecule type" value="Genomic_DNA"/>
</dbReference>
<evidence type="ECO:0000256" key="5">
    <source>
        <dbReference type="ARBA" id="ARBA00022692"/>
    </source>
</evidence>
<keyword evidence="3" id="KW-0813">Transport</keyword>
<dbReference type="AlphaFoldDB" id="A0A095BD44"/>
<feature type="transmembrane region" description="Helical" evidence="8">
    <location>
        <begin position="306"/>
        <end position="327"/>
    </location>
</feature>
<evidence type="ECO:0000313" key="11">
    <source>
        <dbReference type="Proteomes" id="UP000029448"/>
    </source>
</evidence>
<dbReference type="GO" id="GO:0033214">
    <property type="term" value="P:siderophore-iron import into cell"/>
    <property type="evidence" value="ECO:0007669"/>
    <property type="project" value="TreeGrafter"/>
</dbReference>
<feature type="transmembrane region" description="Helical" evidence="8">
    <location>
        <begin position="239"/>
        <end position="265"/>
    </location>
</feature>
<feature type="transmembrane region" description="Helical" evidence="8">
    <location>
        <begin position="192"/>
        <end position="213"/>
    </location>
</feature>
<dbReference type="Pfam" id="PF01032">
    <property type="entry name" value="FecCD"/>
    <property type="match status" value="1"/>
</dbReference>
<dbReference type="RefSeq" id="WP_035377099.1">
    <property type="nucleotide sequence ID" value="NZ_JACAOJ010000023.1"/>
</dbReference>
<evidence type="ECO:0000313" key="9">
    <source>
        <dbReference type="EMBL" id="KGB26713.1"/>
    </source>
</evidence>
<feature type="transmembrane region" description="Helical" evidence="8">
    <location>
        <begin position="116"/>
        <end position="137"/>
    </location>
</feature>
<organism evidence="9 11">
    <name type="scientific">Acetobacter tropicalis</name>
    <dbReference type="NCBI Taxonomy" id="104102"/>
    <lineage>
        <taxon>Bacteria</taxon>
        <taxon>Pseudomonadati</taxon>
        <taxon>Pseudomonadota</taxon>
        <taxon>Alphaproteobacteria</taxon>
        <taxon>Acetobacterales</taxon>
        <taxon>Acetobacteraceae</taxon>
        <taxon>Acetobacter</taxon>
    </lineage>
</organism>
<accession>A0A095BD44</accession>
<evidence type="ECO:0000313" key="12">
    <source>
        <dbReference type="Proteomes" id="UP000194565"/>
    </source>
</evidence>
<comment type="subcellular location">
    <subcellularLocation>
        <location evidence="1">Cell membrane</location>
        <topology evidence="1">Multi-pass membrane protein</topology>
    </subcellularLocation>
</comment>
<feature type="transmembrane region" description="Helical" evidence="8">
    <location>
        <begin position="86"/>
        <end position="110"/>
    </location>
</feature>
<comment type="similarity">
    <text evidence="2">Belongs to the binding-protein-dependent transport system permease family. FecCD subfamily.</text>
</comment>
<reference evidence="10 12" key="2">
    <citation type="submission" date="2014-06" db="EMBL/GenBank/DDBJ databases">
        <authorList>
            <person name="Ju J."/>
            <person name="Zhang J."/>
        </authorList>
    </citation>
    <scope>NUCLEOTIDE SEQUENCE [LARGE SCALE GENOMIC DNA]</scope>
    <source>
        <strain evidence="10">DmW_042</strain>
    </source>
</reference>
<sequence>MSTKLIFLVIILLSLLISILFSLNIGATHINLWALVSSQAHQALNREVVLFIRAPRVAMGVLAGAALGGAGAIMQGLFRNPLADPSLIGVSSGAGLVTSVLIVCGVPELLPPAYGAWSLPLGGMGGGFGATALLYLFARRQGETSISTILLAGVAFSAFCGALTGILVFRATDQALRDITFWTMGSLVGVNWSRVLLVLPFFAVSLLCTVGLAQPLNALLLGEADASLMGFPVERTKQLAMVACAASVGASVSMVGSIGFIGVVVPHLVRLVTGPDYRWVLPGSVLLGAMLLVMSDSLARIVAAPAEVPVGIITAILGAPVFVWLLVRTHKGSSVS</sequence>
<dbReference type="Proteomes" id="UP000029448">
    <property type="component" value="Unassembled WGS sequence"/>
</dbReference>
<name>A0A095BD44_9PROT</name>
<proteinExistence type="inferred from homology"/>
<dbReference type="PATRIC" id="fig|104102.7.peg.76"/>
<evidence type="ECO:0000256" key="7">
    <source>
        <dbReference type="ARBA" id="ARBA00023136"/>
    </source>
</evidence>
<evidence type="ECO:0000256" key="1">
    <source>
        <dbReference type="ARBA" id="ARBA00004651"/>
    </source>
</evidence>
<dbReference type="Proteomes" id="UP000194565">
    <property type="component" value="Unassembled WGS sequence"/>
</dbReference>
<evidence type="ECO:0000256" key="3">
    <source>
        <dbReference type="ARBA" id="ARBA00022448"/>
    </source>
</evidence>
<keyword evidence="5 8" id="KW-0812">Transmembrane</keyword>
<dbReference type="InterPro" id="IPR000522">
    <property type="entry name" value="ABC_transptr_permease_BtuC"/>
</dbReference>
<keyword evidence="4" id="KW-1003">Cell membrane</keyword>
<dbReference type="InterPro" id="IPR037294">
    <property type="entry name" value="ABC_BtuC-like"/>
</dbReference>
<dbReference type="PANTHER" id="PTHR30472">
    <property type="entry name" value="FERRIC ENTEROBACTIN TRANSPORT SYSTEM PERMEASE PROTEIN"/>
    <property type="match status" value="1"/>
</dbReference>
<evidence type="ECO:0000313" key="10">
    <source>
        <dbReference type="EMBL" id="OUI84595.1"/>
    </source>
</evidence>
<evidence type="ECO:0000256" key="2">
    <source>
        <dbReference type="ARBA" id="ARBA00007935"/>
    </source>
</evidence>
<evidence type="ECO:0000256" key="4">
    <source>
        <dbReference type="ARBA" id="ARBA00022475"/>
    </source>
</evidence>
<dbReference type="CDD" id="cd06550">
    <property type="entry name" value="TM_ABC_iron-siderophores_like"/>
    <property type="match status" value="1"/>
</dbReference>
<dbReference type="GO" id="GO:0005886">
    <property type="term" value="C:plasma membrane"/>
    <property type="evidence" value="ECO:0007669"/>
    <property type="project" value="UniProtKB-SubCell"/>
</dbReference>
<evidence type="ECO:0000256" key="6">
    <source>
        <dbReference type="ARBA" id="ARBA00022989"/>
    </source>
</evidence>
<dbReference type="GeneID" id="89478457"/>
<dbReference type="FunFam" id="1.10.3470.10:FF:000001">
    <property type="entry name" value="Vitamin B12 ABC transporter permease BtuC"/>
    <property type="match status" value="1"/>
</dbReference>
<feature type="transmembrane region" description="Helical" evidence="8">
    <location>
        <begin position="54"/>
        <end position="74"/>
    </location>
</feature>
<dbReference type="SUPFAM" id="SSF81345">
    <property type="entry name" value="ABC transporter involved in vitamin B12 uptake, BtuC"/>
    <property type="match status" value="1"/>
</dbReference>
<dbReference type="STRING" id="104102.AtDm6_0077"/>
<feature type="transmembrane region" description="Helical" evidence="8">
    <location>
        <begin position="149"/>
        <end position="172"/>
    </location>
</feature>
<dbReference type="EMBL" id="JOMM01000045">
    <property type="protein sequence ID" value="OUI84595.1"/>
    <property type="molecule type" value="Genomic_DNA"/>
</dbReference>
<reference evidence="9 11" key="1">
    <citation type="submission" date="2014-06" db="EMBL/GenBank/DDBJ databases">
        <title>Functional and comparative genomic analyses of the Drosophila gut microbiota identify candidate symbiosis factors.</title>
        <authorList>
            <person name="Newell P.D."/>
            <person name="Chaston J.M."/>
            <person name="Douglas A.E."/>
        </authorList>
    </citation>
    <scope>NUCLEOTIDE SEQUENCE [LARGE SCALE GENOMIC DNA]</scope>
    <source>
        <strain evidence="9 11">DmCS_006</strain>
    </source>
</reference>
<gene>
    <name evidence="9" type="ORF">AtDm6_0077</name>
    <name evidence="10" type="ORF">HC62_13155</name>
</gene>
<feature type="transmembrane region" description="Helical" evidence="8">
    <location>
        <begin position="277"/>
        <end position="294"/>
    </location>
</feature>
<keyword evidence="6 8" id="KW-1133">Transmembrane helix</keyword>